<proteinExistence type="predicted"/>
<protein>
    <submittedName>
        <fullName evidence="2">Uncharacterized protein</fullName>
    </submittedName>
</protein>
<feature type="region of interest" description="Disordered" evidence="1">
    <location>
        <begin position="87"/>
        <end position="116"/>
    </location>
</feature>
<feature type="compositionally biased region" description="Basic residues" evidence="1">
    <location>
        <begin position="87"/>
        <end position="99"/>
    </location>
</feature>
<comment type="caution">
    <text evidence="2">The sequence shown here is derived from an EMBL/GenBank/DDBJ whole genome shotgun (WGS) entry which is preliminary data.</text>
</comment>
<name>X1JVV0_9ZZZZ</name>
<reference evidence="2" key="1">
    <citation type="journal article" date="2014" name="Front. Microbiol.">
        <title>High frequency of phylogenetically diverse reductive dehalogenase-homologous genes in deep subseafloor sedimentary metagenomes.</title>
        <authorList>
            <person name="Kawai M."/>
            <person name="Futagami T."/>
            <person name="Toyoda A."/>
            <person name="Takaki Y."/>
            <person name="Nishi S."/>
            <person name="Hori S."/>
            <person name="Arai W."/>
            <person name="Tsubouchi T."/>
            <person name="Morono Y."/>
            <person name="Uchiyama I."/>
            <person name="Ito T."/>
            <person name="Fujiyama A."/>
            <person name="Inagaki F."/>
            <person name="Takami H."/>
        </authorList>
    </citation>
    <scope>NUCLEOTIDE SEQUENCE</scope>
    <source>
        <strain evidence="2">Expedition CK06-06</strain>
    </source>
</reference>
<dbReference type="EMBL" id="BARU01039839">
    <property type="protein sequence ID" value="GAH85505.1"/>
    <property type="molecule type" value="Genomic_DNA"/>
</dbReference>
<gene>
    <name evidence="2" type="ORF">S03H2_61693</name>
</gene>
<sequence length="116" mass="12869">MEEPPATIAWRQGSLKFKGKLKPVWKVLRPPYNKLETEFKKPKGAYVVTGARSAYATAQKIGIGTIPSLMRHDMGIMDVTIKRTGKRRLKMKVKGKGTKTQHSGTGTRTTGISVTR</sequence>
<feature type="compositionally biased region" description="Polar residues" evidence="1">
    <location>
        <begin position="100"/>
        <end position="116"/>
    </location>
</feature>
<organism evidence="2">
    <name type="scientific">marine sediment metagenome</name>
    <dbReference type="NCBI Taxonomy" id="412755"/>
    <lineage>
        <taxon>unclassified sequences</taxon>
        <taxon>metagenomes</taxon>
        <taxon>ecological metagenomes</taxon>
    </lineage>
</organism>
<accession>X1JVV0</accession>
<evidence type="ECO:0000313" key="2">
    <source>
        <dbReference type="EMBL" id="GAH85505.1"/>
    </source>
</evidence>
<evidence type="ECO:0000256" key="1">
    <source>
        <dbReference type="SAM" id="MobiDB-lite"/>
    </source>
</evidence>
<dbReference type="AlphaFoldDB" id="X1JVV0"/>